<gene>
    <name evidence="14 17" type="primary">purD</name>
    <name evidence="17" type="ORF">FJZ47_05890</name>
</gene>
<dbReference type="PROSITE" id="PS50975">
    <property type="entry name" value="ATP_GRASP"/>
    <property type="match status" value="1"/>
</dbReference>
<dbReference type="SMART" id="SM01209">
    <property type="entry name" value="GARS_A"/>
    <property type="match status" value="1"/>
</dbReference>
<keyword evidence="9 15" id="KW-0067">ATP-binding</keyword>
<dbReference type="InterPro" id="IPR011054">
    <property type="entry name" value="Rudment_hybrid_motif"/>
</dbReference>
<dbReference type="PROSITE" id="PS00184">
    <property type="entry name" value="GARS"/>
    <property type="match status" value="1"/>
</dbReference>
<reference evidence="17" key="1">
    <citation type="submission" date="2019-03" db="EMBL/GenBank/DDBJ databases">
        <title>Lake Tanganyika Metagenome-Assembled Genomes (MAGs).</title>
        <authorList>
            <person name="Tran P."/>
        </authorList>
    </citation>
    <scope>NUCLEOTIDE SEQUENCE</scope>
    <source>
        <strain evidence="17">K_DeepCast_65m_m2_066</strain>
    </source>
</reference>
<dbReference type="SUPFAM" id="SSF56059">
    <property type="entry name" value="Glutathione synthetase ATP-binding domain-like"/>
    <property type="match status" value="1"/>
</dbReference>
<dbReference type="SUPFAM" id="SSF52440">
    <property type="entry name" value="PreATP-grasp domain"/>
    <property type="match status" value="1"/>
</dbReference>
<dbReference type="Pfam" id="PF01071">
    <property type="entry name" value="GARS_A"/>
    <property type="match status" value="1"/>
</dbReference>
<dbReference type="InterPro" id="IPR011761">
    <property type="entry name" value="ATP-grasp"/>
</dbReference>
<dbReference type="InterPro" id="IPR000115">
    <property type="entry name" value="PRibGlycinamide_synth"/>
</dbReference>
<comment type="catalytic activity">
    <reaction evidence="14">
        <text>5-phospho-beta-D-ribosylamine + glycine + ATP = N(1)-(5-phospho-beta-D-ribosyl)glycinamide + ADP + phosphate + H(+)</text>
        <dbReference type="Rhea" id="RHEA:17453"/>
        <dbReference type="ChEBI" id="CHEBI:15378"/>
        <dbReference type="ChEBI" id="CHEBI:30616"/>
        <dbReference type="ChEBI" id="CHEBI:43474"/>
        <dbReference type="ChEBI" id="CHEBI:57305"/>
        <dbReference type="ChEBI" id="CHEBI:58681"/>
        <dbReference type="ChEBI" id="CHEBI:143788"/>
        <dbReference type="ChEBI" id="CHEBI:456216"/>
        <dbReference type="EC" id="6.3.4.13"/>
    </reaction>
</comment>
<evidence type="ECO:0000256" key="12">
    <source>
        <dbReference type="ARBA" id="ARBA00042242"/>
    </source>
</evidence>
<comment type="cofactor">
    <cofactor evidence="2">
        <name>Mg(2+)</name>
        <dbReference type="ChEBI" id="CHEBI:18420"/>
    </cofactor>
</comment>
<dbReference type="InterPro" id="IPR037123">
    <property type="entry name" value="PRibGlycinamide_synth_C_sf"/>
</dbReference>
<dbReference type="Gene3D" id="3.30.470.20">
    <property type="entry name" value="ATP-grasp fold, B domain"/>
    <property type="match status" value="1"/>
</dbReference>
<evidence type="ECO:0000256" key="5">
    <source>
        <dbReference type="ARBA" id="ARBA00022598"/>
    </source>
</evidence>
<evidence type="ECO:0000313" key="17">
    <source>
        <dbReference type="EMBL" id="MBM3223318.1"/>
    </source>
</evidence>
<dbReference type="InterPro" id="IPR020560">
    <property type="entry name" value="PRibGlycinamide_synth_C-dom"/>
</dbReference>
<dbReference type="HAMAP" id="MF_00138">
    <property type="entry name" value="GARS"/>
    <property type="match status" value="1"/>
</dbReference>
<dbReference type="NCBIfam" id="TIGR00877">
    <property type="entry name" value="purD"/>
    <property type="match status" value="1"/>
</dbReference>
<evidence type="ECO:0000256" key="8">
    <source>
        <dbReference type="ARBA" id="ARBA00022755"/>
    </source>
</evidence>
<evidence type="ECO:0000256" key="7">
    <source>
        <dbReference type="ARBA" id="ARBA00022741"/>
    </source>
</evidence>
<evidence type="ECO:0000313" key="18">
    <source>
        <dbReference type="Proteomes" id="UP000712673"/>
    </source>
</evidence>
<keyword evidence="10" id="KW-0464">Manganese</keyword>
<comment type="caution">
    <text evidence="17">The sequence shown here is derived from an EMBL/GenBank/DDBJ whole genome shotgun (WGS) entry which is preliminary data.</text>
</comment>
<dbReference type="InterPro" id="IPR016185">
    <property type="entry name" value="PreATP-grasp_dom_sf"/>
</dbReference>
<keyword evidence="8 14" id="KW-0658">Purine biosynthesis</keyword>
<feature type="domain" description="ATP-grasp" evidence="16">
    <location>
        <begin position="107"/>
        <end position="313"/>
    </location>
</feature>
<dbReference type="Gene3D" id="3.30.1490.20">
    <property type="entry name" value="ATP-grasp fold, A domain"/>
    <property type="match status" value="1"/>
</dbReference>
<evidence type="ECO:0000256" key="14">
    <source>
        <dbReference type="HAMAP-Rule" id="MF_00138"/>
    </source>
</evidence>
<dbReference type="PANTHER" id="PTHR43472:SF1">
    <property type="entry name" value="PHOSPHORIBOSYLAMINE--GLYCINE LIGASE, CHLOROPLASTIC"/>
    <property type="match status" value="1"/>
</dbReference>
<dbReference type="GO" id="GO:0046872">
    <property type="term" value="F:metal ion binding"/>
    <property type="evidence" value="ECO:0007669"/>
    <property type="project" value="UniProtKB-KW"/>
</dbReference>
<dbReference type="EMBL" id="VGLS01000126">
    <property type="protein sequence ID" value="MBM3223318.1"/>
    <property type="molecule type" value="Genomic_DNA"/>
</dbReference>
<evidence type="ECO:0000259" key="16">
    <source>
        <dbReference type="PROSITE" id="PS50975"/>
    </source>
</evidence>
<evidence type="ECO:0000256" key="1">
    <source>
        <dbReference type="ARBA" id="ARBA00001936"/>
    </source>
</evidence>
<evidence type="ECO:0000256" key="15">
    <source>
        <dbReference type="PROSITE-ProRule" id="PRU00409"/>
    </source>
</evidence>
<dbReference type="FunFam" id="3.40.50.20:FF:000006">
    <property type="entry name" value="Phosphoribosylamine--glycine ligase, chloroplastic"/>
    <property type="match status" value="1"/>
</dbReference>
<evidence type="ECO:0000256" key="2">
    <source>
        <dbReference type="ARBA" id="ARBA00001946"/>
    </source>
</evidence>
<dbReference type="InterPro" id="IPR020559">
    <property type="entry name" value="PRibGlycinamide_synth_CS"/>
</dbReference>
<dbReference type="Pfam" id="PF02844">
    <property type="entry name" value="GARS_N"/>
    <property type="match status" value="1"/>
</dbReference>
<sequence>MKVLVIGSGGREHALVWKLAQSPHVRKLYCAPGNAGSQHLAESVPIAVDDIVGLQRFATEQQIDLTVVGPELPLSLGIADAFATTRLRVFGPSQAAAQLETSKAFAKKFMWEAGIPTAEAAIFDDATAAQDYIRWREAPLVVKADGLAAGKGVTVCHTREAALQAVQEAMCDRVFGAAGSRVVLEEFLEGEEVSFQVLVDGETILPLATAQDHKRIYDGDSGPNTGGMGAYSPAPVLTAALYQRIMAEIIEPTVHGMAARGMPYRGVLYAGLMIVEDRPYVVEFNARFGDPETQPLLVRLRNDLLPLLDGVAQGHLGNLKADYGDDAAVCVVLTAAGYPATYATGDPIMGLEELTGQEDTWVFHAGTAIQDGRLVTHGGRVLGVTTRASSLASAITQVYDAAAQIQWSGVHYRRDIGYRALQRLRV</sequence>
<dbReference type="GO" id="GO:0009113">
    <property type="term" value="P:purine nucleobase biosynthetic process"/>
    <property type="evidence" value="ECO:0007669"/>
    <property type="project" value="InterPro"/>
</dbReference>
<dbReference type="PANTHER" id="PTHR43472">
    <property type="entry name" value="PHOSPHORIBOSYLAMINE--GLYCINE LIGASE"/>
    <property type="match status" value="1"/>
</dbReference>
<keyword evidence="7 15" id="KW-0547">Nucleotide-binding</keyword>
<dbReference type="GO" id="GO:0005524">
    <property type="term" value="F:ATP binding"/>
    <property type="evidence" value="ECO:0007669"/>
    <property type="project" value="UniProtKB-UniRule"/>
</dbReference>
<dbReference type="InterPro" id="IPR020562">
    <property type="entry name" value="PRibGlycinamide_synth_N"/>
</dbReference>
<proteinExistence type="inferred from homology"/>
<keyword evidence="5 14" id="KW-0436">Ligase</keyword>
<evidence type="ECO:0000256" key="6">
    <source>
        <dbReference type="ARBA" id="ARBA00022723"/>
    </source>
</evidence>
<evidence type="ECO:0000256" key="9">
    <source>
        <dbReference type="ARBA" id="ARBA00022840"/>
    </source>
</evidence>
<organism evidence="17 18">
    <name type="scientific">Tectimicrobiota bacterium</name>
    <dbReference type="NCBI Taxonomy" id="2528274"/>
    <lineage>
        <taxon>Bacteria</taxon>
        <taxon>Pseudomonadati</taxon>
        <taxon>Nitrospinota/Tectimicrobiota group</taxon>
        <taxon>Candidatus Tectimicrobiota</taxon>
    </lineage>
</organism>
<dbReference type="AlphaFoldDB" id="A0A938B302"/>
<name>A0A938B302_UNCTE</name>
<dbReference type="InterPro" id="IPR020561">
    <property type="entry name" value="PRibGlycinamid_synth_ATP-grasp"/>
</dbReference>
<protein>
    <recommendedName>
        <fullName evidence="4 14">Phosphoribosylamine--glycine ligase</fullName>
        <ecNumber evidence="4 14">6.3.4.13</ecNumber>
    </recommendedName>
    <alternativeName>
        <fullName evidence="14">GARS</fullName>
    </alternativeName>
    <alternativeName>
        <fullName evidence="12 14">Glycinamide ribonucleotide synthetase</fullName>
    </alternativeName>
    <alternativeName>
        <fullName evidence="13 14">Phosphoribosylglycinamide synthetase</fullName>
    </alternativeName>
</protein>
<dbReference type="Gene3D" id="3.40.50.20">
    <property type="match status" value="1"/>
</dbReference>
<dbReference type="GO" id="GO:0006189">
    <property type="term" value="P:'de novo' IMP biosynthetic process"/>
    <property type="evidence" value="ECO:0007669"/>
    <property type="project" value="UniProtKB-UniRule"/>
</dbReference>
<dbReference type="InterPro" id="IPR013815">
    <property type="entry name" value="ATP_grasp_subdomain_1"/>
</dbReference>
<evidence type="ECO:0000256" key="11">
    <source>
        <dbReference type="ARBA" id="ARBA00038345"/>
    </source>
</evidence>
<keyword evidence="6" id="KW-0479">Metal-binding</keyword>
<dbReference type="GO" id="GO:0004637">
    <property type="term" value="F:phosphoribosylamine-glycine ligase activity"/>
    <property type="evidence" value="ECO:0007669"/>
    <property type="project" value="UniProtKB-UniRule"/>
</dbReference>
<accession>A0A938B302</accession>
<evidence type="ECO:0000256" key="3">
    <source>
        <dbReference type="ARBA" id="ARBA00005174"/>
    </source>
</evidence>
<dbReference type="FunFam" id="3.90.600.10:FF:000001">
    <property type="entry name" value="Trifunctional purine biosynthetic protein adenosine-3"/>
    <property type="match status" value="1"/>
</dbReference>
<evidence type="ECO:0000256" key="13">
    <source>
        <dbReference type="ARBA" id="ARBA00042864"/>
    </source>
</evidence>
<dbReference type="EC" id="6.3.4.13" evidence="4 14"/>
<evidence type="ECO:0000256" key="10">
    <source>
        <dbReference type="ARBA" id="ARBA00023211"/>
    </source>
</evidence>
<dbReference type="Gene3D" id="3.90.600.10">
    <property type="entry name" value="Phosphoribosylglycinamide synthetase, C-terminal domain"/>
    <property type="match status" value="1"/>
</dbReference>
<dbReference type="Pfam" id="PF02843">
    <property type="entry name" value="GARS_C"/>
    <property type="match status" value="1"/>
</dbReference>
<dbReference type="SMART" id="SM01210">
    <property type="entry name" value="GARS_C"/>
    <property type="match status" value="1"/>
</dbReference>
<comment type="cofactor">
    <cofactor evidence="1">
        <name>Mn(2+)</name>
        <dbReference type="ChEBI" id="CHEBI:29035"/>
    </cofactor>
</comment>
<dbReference type="SUPFAM" id="SSF51246">
    <property type="entry name" value="Rudiment single hybrid motif"/>
    <property type="match status" value="1"/>
</dbReference>
<comment type="similarity">
    <text evidence="11 14">Belongs to the GARS family.</text>
</comment>
<evidence type="ECO:0000256" key="4">
    <source>
        <dbReference type="ARBA" id="ARBA00013255"/>
    </source>
</evidence>
<comment type="pathway">
    <text evidence="3 14">Purine metabolism; IMP biosynthesis via de novo pathway; N(1)-(5-phospho-D-ribosyl)glycinamide from 5-phospho-alpha-D-ribose 1-diphosphate: step 2/2.</text>
</comment>
<dbReference type="Proteomes" id="UP000712673">
    <property type="component" value="Unassembled WGS sequence"/>
</dbReference>